<proteinExistence type="predicted"/>
<dbReference type="GO" id="GO:0006897">
    <property type="term" value="P:endocytosis"/>
    <property type="evidence" value="ECO:0007669"/>
    <property type="project" value="TreeGrafter"/>
</dbReference>
<feature type="compositionally biased region" description="Basic residues" evidence="3">
    <location>
        <begin position="1"/>
        <end position="11"/>
    </location>
</feature>
<protein>
    <submittedName>
        <fullName evidence="6">Uncharacterized protein</fullName>
    </submittedName>
</protein>
<dbReference type="GO" id="GO:0005739">
    <property type="term" value="C:mitochondrion"/>
    <property type="evidence" value="ECO:0007669"/>
    <property type="project" value="TreeGrafter"/>
</dbReference>
<gene>
    <name evidence="6" type="ORF">D9756_009153</name>
</gene>
<dbReference type="Pfam" id="PF01031">
    <property type="entry name" value="Dynamin_M"/>
    <property type="match status" value="1"/>
</dbReference>
<feature type="compositionally biased region" description="Low complexity" evidence="3">
    <location>
        <begin position="48"/>
        <end position="63"/>
    </location>
</feature>
<dbReference type="SMART" id="SM00053">
    <property type="entry name" value="DYNc"/>
    <property type="match status" value="1"/>
</dbReference>
<evidence type="ECO:0000313" key="6">
    <source>
        <dbReference type="EMBL" id="KAF5350024.1"/>
    </source>
</evidence>
<dbReference type="Pfam" id="PF02212">
    <property type="entry name" value="GED"/>
    <property type="match status" value="1"/>
</dbReference>
<feature type="compositionally biased region" description="Low complexity" evidence="3">
    <location>
        <begin position="12"/>
        <end position="27"/>
    </location>
</feature>
<feature type="domain" description="GED" evidence="4">
    <location>
        <begin position="647"/>
        <end position="739"/>
    </location>
</feature>
<feature type="region of interest" description="Disordered" evidence="3">
    <location>
        <begin position="1"/>
        <end position="68"/>
    </location>
</feature>
<dbReference type="GO" id="GO:0003924">
    <property type="term" value="F:GTPase activity"/>
    <property type="evidence" value="ECO:0007669"/>
    <property type="project" value="InterPro"/>
</dbReference>
<comment type="caution">
    <text evidence="6">The sequence shown here is derived from an EMBL/GenBank/DDBJ whole genome shotgun (WGS) entry which is preliminary data.</text>
</comment>
<dbReference type="PANTHER" id="PTHR11566">
    <property type="entry name" value="DYNAMIN"/>
    <property type="match status" value="1"/>
</dbReference>
<dbReference type="InterPro" id="IPR000375">
    <property type="entry name" value="Dynamin_stalk"/>
</dbReference>
<sequence length="739" mass="82646">MFPFNRSRRRASSGSTGTSDGQSQTQSTPPPLPEIPSIAGGATLQSHSSTQGSSQTNSRSGNRGPVIHSGDYAQKCRALMALLRDLRNLGADSEFDLPKIAVIGSQSAGKSSLIEAVTGINVPRDSGTCTRCPMECTMSSAAVSWTCNISLRPSTGGFSAAQPFGPRITNKADVELWLRRAQGAILSTNPDKTQWLIKSANEIKQAIDAETDMRKFTEDTIVVDIRDQGLTDLSFVDLPGLIQNAEQDSIDLIHNLSSRHVEGENTLILVTIPVIDDIQNAGAVKLAKASDPDGRRTIVVLTKPDLLGPGDTGAQESWKRTMRNTPGSPNYLQHGYYCVRLPNDHLRQQGYTAHNLPDPNYFDITKPWNEVGDRGRFGVSNLVRDISAHLVQLIETNLPRLRAELEAALKACSDRLAQLPPLPQGDHSTTTITLMINAFLRELGTASVGDSHKSLAQECRRRYVRLRKEVFDTCPEFKSKQVGPSEVVYDSDSDNGSDDDNRDDKVYDIVDVRKLIEDCTGWELPGFIPYETYERLIQQFVEGWKAPTQACFEDIYIEFSSVVNKLADDHFSGYRNLKTFVSTNTRTELEKSRAVTEAAVQKLLDIEKKPFFSQRSDFKTEQTKWMGVYHGVFYPYGREGYFDHRDELHVMATVRAYFQFAYERFSDTLLLMVEHELVQALTANLETTIFGNLMDVFKRGAEGSLLAEDPNVARDRRELTSRKERLMEIRRRLESYSMS</sequence>
<dbReference type="PRINTS" id="PR00195">
    <property type="entry name" value="DYNAMIN"/>
</dbReference>
<keyword evidence="2" id="KW-0342">GTP-binding</keyword>
<dbReference type="PROSITE" id="PS51388">
    <property type="entry name" value="GED"/>
    <property type="match status" value="1"/>
</dbReference>
<dbReference type="InterPro" id="IPR020850">
    <property type="entry name" value="GED_dom"/>
</dbReference>
<feature type="domain" description="Dynamin-type G" evidence="5">
    <location>
        <begin position="94"/>
        <end position="399"/>
    </location>
</feature>
<reference evidence="6 7" key="1">
    <citation type="journal article" date="2020" name="ISME J.">
        <title>Uncovering the hidden diversity of litter-decomposition mechanisms in mushroom-forming fungi.</title>
        <authorList>
            <person name="Floudas D."/>
            <person name="Bentzer J."/>
            <person name="Ahren D."/>
            <person name="Johansson T."/>
            <person name="Persson P."/>
            <person name="Tunlid A."/>
        </authorList>
    </citation>
    <scope>NUCLEOTIDE SEQUENCE [LARGE SCALE GENOMIC DNA]</scope>
    <source>
        <strain evidence="6 7">CBS 146.42</strain>
    </source>
</reference>
<dbReference type="InterPro" id="IPR022812">
    <property type="entry name" value="Dynamin"/>
</dbReference>
<dbReference type="InterPro" id="IPR001401">
    <property type="entry name" value="Dynamin_GTPase"/>
</dbReference>
<name>A0A8H5FV02_9AGAR</name>
<dbReference type="Proteomes" id="UP000559027">
    <property type="component" value="Unassembled WGS sequence"/>
</dbReference>
<keyword evidence="7" id="KW-1185">Reference proteome</keyword>
<evidence type="ECO:0000256" key="1">
    <source>
        <dbReference type="ARBA" id="ARBA00022741"/>
    </source>
</evidence>
<dbReference type="PANTHER" id="PTHR11566:SF21">
    <property type="entry name" value="DYNAMIN RELATED PROTEIN 1, ISOFORM A"/>
    <property type="match status" value="1"/>
</dbReference>
<dbReference type="GO" id="GO:0048312">
    <property type="term" value="P:intracellular distribution of mitochondria"/>
    <property type="evidence" value="ECO:0007669"/>
    <property type="project" value="TreeGrafter"/>
</dbReference>
<dbReference type="GO" id="GO:0008017">
    <property type="term" value="F:microtubule binding"/>
    <property type="evidence" value="ECO:0007669"/>
    <property type="project" value="TreeGrafter"/>
</dbReference>
<dbReference type="PROSITE" id="PS51718">
    <property type="entry name" value="G_DYNAMIN_2"/>
    <property type="match status" value="1"/>
</dbReference>
<evidence type="ECO:0000313" key="7">
    <source>
        <dbReference type="Proteomes" id="UP000559027"/>
    </source>
</evidence>
<dbReference type="CDD" id="cd08771">
    <property type="entry name" value="DLP_1"/>
    <property type="match status" value="1"/>
</dbReference>
<keyword evidence="1" id="KW-0547">Nucleotide-binding</keyword>
<dbReference type="InterPro" id="IPR030381">
    <property type="entry name" value="G_DYNAMIN_dom"/>
</dbReference>
<dbReference type="GO" id="GO:0016559">
    <property type="term" value="P:peroxisome fission"/>
    <property type="evidence" value="ECO:0007669"/>
    <property type="project" value="TreeGrafter"/>
</dbReference>
<dbReference type="InterPro" id="IPR027417">
    <property type="entry name" value="P-loop_NTPase"/>
</dbReference>
<dbReference type="GO" id="GO:0016020">
    <property type="term" value="C:membrane"/>
    <property type="evidence" value="ECO:0007669"/>
    <property type="project" value="TreeGrafter"/>
</dbReference>
<accession>A0A8H5FV02</accession>
<evidence type="ECO:0000256" key="3">
    <source>
        <dbReference type="SAM" id="MobiDB-lite"/>
    </source>
</evidence>
<dbReference type="Pfam" id="PF00350">
    <property type="entry name" value="Dynamin_N"/>
    <property type="match status" value="1"/>
</dbReference>
<dbReference type="EMBL" id="JAACJO010000015">
    <property type="protein sequence ID" value="KAF5350024.1"/>
    <property type="molecule type" value="Genomic_DNA"/>
</dbReference>
<evidence type="ECO:0000256" key="2">
    <source>
        <dbReference type="ARBA" id="ARBA00023134"/>
    </source>
</evidence>
<organism evidence="6 7">
    <name type="scientific">Leucocoprinus leucothites</name>
    <dbReference type="NCBI Taxonomy" id="201217"/>
    <lineage>
        <taxon>Eukaryota</taxon>
        <taxon>Fungi</taxon>
        <taxon>Dikarya</taxon>
        <taxon>Basidiomycota</taxon>
        <taxon>Agaricomycotina</taxon>
        <taxon>Agaricomycetes</taxon>
        <taxon>Agaricomycetidae</taxon>
        <taxon>Agaricales</taxon>
        <taxon>Agaricineae</taxon>
        <taxon>Agaricaceae</taxon>
        <taxon>Leucocoprinus</taxon>
    </lineage>
</organism>
<dbReference type="Gene3D" id="1.20.120.1240">
    <property type="entry name" value="Dynamin, middle domain"/>
    <property type="match status" value="1"/>
</dbReference>
<evidence type="ECO:0000259" key="4">
    <source>
        <dbReference type="PROSITE" id="PS51388"/>
    </source>
</evidence>
<dbReference type="InterPro" id="IPR045063">
    <property type="entry name" value="Dynamin_N"/>
</dbReference>
<dbReference type="GO" id="GO:0005525">
    <property type="term" value="F:GTP binding"/>
    <property type="evidence" value="ECO:0007669"/>
    <property type="project" value="InterPro"/>
</dbReference>
<dbReference type="SUPFAM" id="SSF52540">
    <property type="entry name" value="P-loop containing nucleoside triphosphate hydrolases"/>
    <property type="match status" value="1"/>
</dbReference>
<evidence type="ECO:0000259" key="5">
    <source>
        <dbReference type="PROSITE" id="PS51718"/>
    </source>
</evidence>
<dbReference type="GO" id="GO:0000266">
    <property type="term" value="P:mitochondrial fission"/>
    <property type="evidence" value="ECO:0007669"/>
    <property type="project" value="TreeGrafter"/>
</dbReference>
<dbReference type="OrthoDB" id="5061070at2759"/>
<dbReference type="InterPro" id="IPR003130">
    <property type="entry name" value="GED"/>
</dbReference>
<dbReference type="GO" id="GO:0005874">
    <property type="term" value="C:microtubule"/>
    <property type="evidence" value="ECO:0007669"/>
    <property type="project" value="TreeGrafter"/>
</dbReference>
<dbReference type="AlphaFoldDB" id="A0A8H5FV02"/>
<dbReference type="Gene3D" id="3.40.50.300">
    <property type="entry name" value="P-loop containing nucleotide triphosphate hydrolases"/>
    <property type="match status" value="1"/>
</dbReference>